<dbReference type="SUPFAM" id="SSF51735">
    <property type="entry name" value="NAD(P)-binding Rossmann-fold domains"/>
    <property type="match status" value="1"/>
</dbReference>
<evidence type="ECO:0000313" key="8">
    <source>
        <dbReference type="Proteomes" id="UP001163823"/>
    </source>
</evidence>
<evidence type="ECO:0000313" key="7">
    <source>
        <dbReference type="EMBL" id="KAJ7957111.1"/>
    </source>
</evidence>
<dbReference type="AlphaFoldDB" id="A0AAD7LF79"/>
<dbReference type="Gene3D" id="3.40.50.720">
    <property type="entry name" value="NAD(P)-binding Rossmann-like Domain"/>
    <property type="match status" value="1"/>
</dbReference>
<evidence type="ECO:0000256" key="1">
    <source>
        <dbReference type="ARBA" id="ARBA00001947"/>
    </source>
</evidence>
<dbReference type="InterPro" id="IPR011032">
    <property type="entry name" value="GroES-like_sf"/>
</dbReference>
<evidence type="ECO:0000256" key="2">
    <source>
        <dbReference type="ARBA" id="ARBA00008072"/>
    </source>
</evidence>
<dbReference type="PANTHER" id="PTHR43350:SF2">
    <property type="entry name" value="GROES-LIKE ZINC-BINDING ALCOHOL DEHYDROGENASE FAMILY PROTEIN"/>
    <property type="match status" value="1"/>
</dbReference>
<evidence type="ECO:0000256" key="3">
    <source>
        <dbReference type="ARBA" id="ARBA00022723"/>
    </source>
</evidence>
<comment type="cofactor">
    <cofactor evidence="1">
        <name>Zn(2+)</name>
        <dbReference type="ChEBI" id="CHEBI:29105"/>
    </cofactor>
</comment>
<comment type="similarity">
    <text evidence="2">Belongs to the zinc-containing alcohol dehydrogenase family.</text>
</comment>
<keyword evidence="5" id="KW-0560">Oxidoreductase</keyword>
<dbReference type="Pfam" id="PF00107">
    <property type="entry name" value="ADH_zinc_N"/>
    <property type="match status" value="1"/>
</dbReference>
<keyword evidence="4" id="KW-0862">Zinc</keyword>
<dbReference type="KEGG" id="qsa:O6P43_023449"/>
<dbReference type="GO" id="GO:0016491">
    <property type="term" value="F:oxidoreductase activity"/>
    <property type="evidence" value="ECO:0007669"/>
    <property type="project" value="UniProtKB-KW"/>
</dbReference>
<dbReference type="SUPFAM" id="SSF50129">
    <property type="entry name" value="GroES-like"/>
    <property type="match status" value="1"/>
</dbReference>
<name>A0AAD7LF79_QUISA</name>
<proteinExistence type="inferred from homology"/>
<evidence type="ECO:0000256" key="4">
    <source>
        <dbReference type="ARBA" id="ARBA00022833"/>
    </source>
</evidence>
<dbReference type="InterPro" id="IPR013149">
    <property type="entry name" value="ADH-like_C"/>
</dbReference>
<accession>A0AAD7LF79</accession>
<dbReference type="EMBL" id="JARAOO010000009">
    <property type="protein sequence ID" value="KAJ7957111.1"/>
    <property type="molecule type" value="Genomic_DNA"/>
</dbReference>
<organism evidence="7 8">
    <name type="scientific">Quillaja saponaria</name>
    <name type="common">Soap bark tree</name>
    <dbReference type="NCBI Taxonomy" id="32244"/>
    <lineage>
        <taxon>Eukaryota</taxon>
        <taxon>Viridiplantae</taxon>
        <taxon>Streptophyta</taxon>
        <taxon>Embryophyta</taxon>
        <taxon>Tracheophyta</taxon>
        <taxon>Spermatophyta</taxon>
        <taxon>Magnoliopsida</taxon>
        <taxon>eudicotyledons</taxon>
        <taxon>Gunneridae</taxon>
        <taxon>Pentapetalae</taxon>
        <taxon>rosids</taxon>
        <taxon>fabids</taxon>
        <taxon>Fabales</taxon>
        <taxon>Quillajaceae</taxon>
        <taxon>Quillaja</taxon>
    </lineage>
</organism>
<keyword evidence="3" id="KW-0479">Metal-binding</keyword>
<comment type="caution">
    <text evidence="7">The sequence shown here is derived from an EMBL/GenBank/DDBJ whole genome shotgun (WGS) entry which is preliminary data.</text>
</comment>
<evidence type="ECO:0000256" key="5">
    <source>
        <dbReference type="ARBA" id="ARBA00023002"/>
    </source>
</evidence>
<dbReference type="Proteomes" id="UP001163823">
    <property type="component" value="Chromosome 9"/>
</dbReference>
<reference evidence="7" key="1">
    <citation type="journal article" date="2023" name="Science">
        <title>Elucidation of the pathway for biosynthesis of saponin adjuvants from the soapbark tree.</title>
        <authorList>
            <person name="Reed J."/>
            <person name="Orme A."/>
            <person name="El-Demerdash A."/>
            <person name="Owen C."/>
            <person name="Martin L.B.B."/>
            <person name="Misra R.C."/>
            <person name="Kikuchi S."/>
            <person name="Rejzek M."/>
            <person name="Martin A.C."/>
            <person name="Harkess A."/>
            <person name="Leebens-Mack J."/>
            <person name="Louveau T."/>
            <person name="Stephenson M.J."/>
            <person name="Osbourn A."/>
        </authorList>
    </citation>
    <scope>NUCLEOTIDE SEQUENCE</scope>
    <source>
        <strain evidence="7">S10</strain>
    </source>
</reference>
<keyword evidence="8" id="KW-1185">Reference proteome</keyword>
<gene>
    <name evidence="7" type="ORF">O6P43_023449</name>
</gene>
<dbReference type="Gene3D" id="3.90.180.10">
    <property type="entry name" value="Medium-chain alcohol dehydrogenases, catalytic domain"/>
    <property type="match status" value="2"/>
</dbReference>
<feature type="domain" description="Alcohol dehydrogenase-like C-terminal" evidence="6">
    <location>
        <begin position="90"/>
        <end position="196"/>
    </location>
</feature>
<sequence>MHISWEEMEMGHCFHCSPGKHPGNPVYMYSTGGLAEYCVVPANALSILPDSLPYSESADVLYLLLMVLWPMRLKCALGILLLLLELEICFQRAKAFGAPDIIAVDVLDEKLQKAKPFGATPIEITGGKGVDIAVEALGKPHTFPQCTESMKDGGKAVMIGLEHAGAAGGEVDINRIVHRKIKVIGSYGGRARQDLPK</sequence>
<protein>
    <submittedName>
        <fullName evidence="7">Alcohol dehydrogenase</fullName>
    </submittedName>
</protein>
<dbReference type="PANTHER" id="PTHR43350">
    <property type="entry name" value="NAD-DEPENDENT ALCOHOL DEHYDROGENASE"/>
    <property type="match status" value="1"/>
</dbReference>
<evidence type="ECO:0000259" key="6">
    <source>
        <dbReference type="Pfam" id="PF00107"/>
    </source>
</evidence>
<dbReference type="GO" id="GO:0046872">
    <property type="term" value="F:metal ion binding"/>
    <property type="evidence" value="ECO:0007669"/>
    <property type="project" value="UniProtKB-KW"/>
</dbReference>
<dbReference type="InterPro" id="IPR036291">
    <property type="entry name" value="NAD(P)-bd_dom_sf"/>
</dbReference>